<evidence type="ECO:0000313" key="2">
    <source>
        <dbReference type="Proteomes" id="UP001219525"/>
    </source>
</evidence>
<proteinExistence type="predicted"/>
<sequence>MVSGQRKPDNTSRLALQKSQLSRLISEGVALVLEVEESEAVLQELKEEHCSNTHNVELTRQEDKVAKAKDALDKLTTRLGALPHTPVDMVVDISPLKKWLEDHRKEFTALSAYCDMKASAPLEEGEVDPNIAYLWSAVKHIESRINKIDHIVNPKVFEMRRRAQSLHDAHERGTELFSTFMSHVGFLELSAEAQRLAVEQHILRVGRDAFNSVVKGDKGSDPCFWVQPLQGGLREREEGEEMDIFWTRWDEDERDSDGSVTGNVTYQTS</sequence>
<protein>
    <submittedName>
        <fullName evidence="1">Uncharacterized protein</fullName>
    </submittedName>
</protein>
<dbReference type="EMBL" id="JARJCW010000011">
    <property type="protein sequence ID" value="KAJ7219284.1"/>
    <property type="molecule type" value="Genomic_DNA"/>
</dbReference>
<accession>A0AAD6VQP4</accession>
<name>A0AAD6VQP4_9AGAR</name>
<comment type="caution">
    <text evidence="1">The sequence shown here is derived from an EMBL/GenBank/DDBJ whole genome shotgun (WGS) entry which is preliminary data.</text>
</comment>
<reference evidence="1" key="1">
    <citation type="submission" date="2023-03" db="EMBL/GenBank/DDBJ databases">
        <title>Massive genome expansion in bonnet fungi (Mycena s.s.) driven by repeated elements and novel gene families across ecological guilds.</title>
        <authorList>
            <consortium name="Lawrence Berkeley National Laboratory"/>
            <person name="Harder C.B."/>
            <person name="Miyauchi S."/>
            <person name="Viragh M."/>
            <person name="Kuo A."/>
            <person name="Thoen E."/>
            <person name="Andreopoulos B."/>
            <person name="Lu D."/>
            <person name="Skrede I."/>
            <person name="Drula E."/>
            <person name="Henrissat B."/>
            <person name="Morin E."/>
            <person name="Kohler A."/>
            <person name="Barry K."/>
            <person name="LaButti K."/>
            <person name="Morin E."/>
            <person name="Salamov A."/>
            <person name="Lipzen A."/>
            <person name="Mereny Z."/>
            <person name="Hegedus B."/>
            <person name="Baldrian P."/>
            <person name="Stursova M."/>
            <person name="Weitz H."/>
            <person name="Taylor A."/>
            <person name="Grigoriev I.V."/>
            <person name="Nagy L.G."/>
            <person name="Martin F."/>
            <person name="Kauserud H."/>
        </authorList>
    </citation>
    <scope>NUCLEOTIDE SEQUENCE</scope>
    <source>
        <strain evidence="1">9144</strain>
    </source>
</reference>
<evidence type="ECO:0000313" key="1">
    <source>
        <dbReference type="EMBL" id="KAJ7219284.1"/>
    </source>
</evidence>
<organism evidence="1 2">
    <name type="scientific">Mycena pura</name>
    <dbReference type="NCBI Taxonomy" id="153505"/>
    <lineage>
        <taxon>Eukaryota</taxon>
        <taxon>Fungi</taxon>
        <taxon>Dikarya</taxon>
        <taxon>Basidiomycota</taxon>
        <taxon>Agaricomycotina</taxon>
        <taxon>Agaricomycetes</taxon>
        <taxon>Agaricomycetidae</taxon>
        <taxon>Agaricales</taxon>
        <taxon>Marasmiineae</taxon>
        <taxon>Mycenaceae</taxon>
        <taxon>Mycena</taxon>
    </lineage>
</organism>
<dbReference type="AlphaFoldDB" id="A0AAD6VQP4"/>
<keyword evidence="2" id="KW-1185">Reference proteome</keyword>
<gene>
    <name evidence="1" type="ORF">GGX14DRAFT_389884</name>
</gene>
<dbReference type="Proteomes" id="UP001219525">
    <property type="component" value="Unassembled WGS sequence"/>
</dbReference>